<dbReference type="GO" id="GO:0000976">
    <property type="term" value="F:transcription cis-regulatory region binding"/>
    <property type="evidence" value="ECO:0007669"/>
    <property type="project" value="TreeGrafter"/>
</dbReference>
<dbReference type="EMBL" id="CP006644">
    <property type="protein sequence ID" value="AHE56668.1"/>
    <property type="molecule type" value="Genomic_DNA"/>
</dbReference>
<dbReference type="Proteomes" id="UP000018851">
    <property type="component" value="Chromosome"/>
</dbReference>
<feature type="DNA-binding region" description="OmpR/PhoB-type" evidence="2">
    <location>
        <begin position="95"/>
        <end position="193"/>
    </location>
</feature>
<name>W0AK40_9SPHN</name>
<organism evidence="5 6">
    <name type="scientific">Sphingomonas sanxanigenens DSM 19645 = NX02</name>
    <dbReference type="NCBI Taxonomy" id="1123269"/>
    <lineage>
        <taxon>Bacteria</taxon>
        <taxon>Pseudomonadati</taxon>
        <taxon>Pseudomonadota</taxon>
        <taxon>Alphaproteobacteria</taxon>
        <taxon>Sphingomonadales</taxon>
        <taxon>Sphingomonadaceae</taxon>
        <taxon>Sphingomonas</taxon>
    </lineage>
</organism>
<dbReference type="RefSeq" id="WP_025294769.1">
    <property type="nucleotide sequence ID" value="NZ_CP006644.1"/>
</dbReference>
<dbReference type="SMART" id="SM00862">
    <property type="entry name" value="Trans_reg_C"/>
    <property type="match status" value="1"/>
</dbReference>
<keyword evidence="1 2" id="KW-0238">DNA-binding</keyword>
<evidence type="ECO:0000256" key="2">
    <source>
        <dbReference type="PROSITE-ProRule" id="PRU01091"/>
    </source>
</evidence>
<keyword evidence="3" id="KW-0732">Signal</keyword>
<dbReference type="HOGENOM" id="CLU_1593514_0_0_5"/>
<dbReference type="STRING" id="1123269.NX02_25305"/>
<dbReference type="InterPro" id="IPR036388">
    <property type="entry name" value="WH-like_DNA-bd_sf"/>
</dbReference>
<dbReference type="CDD" id="cd00383">
    <property type="entry name" value="trans_reg_C"/>
    <property type="match status" value="1"/>
</dbReference>
<proteinExistence type="predicted"/>
<dbReference type="PATRIC" id="fig|1123269.5.peg.4962"/>
<evidence type="ECO:0000313" key="5">
    <source>
        <dbReference type="EMBL" id="AHE56668.1"/>
    </source>
</evidence>
<dbReference type="eggNOG" id="COG0745">
    <property type="taxonomic scope" value="Bacteria"/>
</dbReference>
<dbReference type="InterPro" id="IPR039420">
    <property type="entry name" value="WalR-like"/>
</dbReference>
<evidence type="ECO:0000313" key="6">
    <source>
        <dbReference type="Proteomes" id="UP000018851"/>
    </source>
</evidence>
<feature type="signal peptide" evidence="3">
    <location>
        <begin position="1"/>
        <end position="36"/>
    </location>
</feature>
<dbReference type="GO" id="GO:0006355">
    <property type="term" value="P:regulation of DNA-templated transcription"/>
    <property type="evidence" value="ECO:0007669"/>
    <property type="project" value="InterPro"/>
</dbReference>
<dbReference type="Gene3D" id="1.10.10.10">
    <property type="entry name" value="Winged helix-like DNA-binding domain superfamily/Winged helix DNA-binding domain"/>
    <property type="match status" value="1"/>
</dbReference>
<dbReference type="GO" id="GO:0005829">
    <property type="term" value="C:cytosol"/>
    <property type="evidence" value="ECO:0007669"/>
    <property type="project" value="TreeGrafter"/>
</dbReference>
<accession>W0AK40</accession>
<gene>
    <name evidence="5" type="ORF">NX02_25305</name>
</gene>
<dbReference type="InterPro" id="IPR001867">
    <property type="entry name" value="OmpR/PhoB-type_DNA-bd"/>
</dbReference>
<dbReference type="AlphaFoldDB" id="W0AK40"/>
<feature type="chain" id="PRO_5004785495" description="OmpR/PhoB-type domain-containing protein" evidence="3">
    <location>
        <begin position="37"/>
        <end position="196"/>
    </location>
</feature>
<dbReference type="SUPFAM" id="SSF46894">
    <property type="entry name" value="C-terminal effector domain of the bipartite response regulators"/>
    <property type="match status" value="1"/>
</dbReference>
<dbReference type="PROSITE" id="PS51755">
    <property type="entry name" value="OMPR_PHOB"/>
    <property type="match status" value="1"/>
</dbReference>
<dbReference type="PANTHER" id="PTHR48111:SF76">
    <property type="entry name" value="TWO-COMPONENT RESPONSE REGULATOR"/>
    <property type="match status" value="1"/>
</dbReference>
<sequence>MQIAAFDAGTAARATGAAAILLAVDAAMAPARAALAATMGEAHHCPILVLTPTERTELEIAMLQGGADSCAPITAPPALLAARLEAMWRRCADPDRELVCADLHIDLLSRAARRGGSAIDLLPREYALLVHLARLRGTSASRRQLLSAVWHRHFDPGTNVVAVHMSRLRAKLDRGFAQPLIHWRRGEGYRLSPDPD</sequence>
<dbReference type="Pfam" id="PF00486">
    <property type="entry name" value="Trans_reg_C"/>
    <property type="match status" value="1"/>
</dbReference>
<dbReference type="GO" id="GO:0032993">
    <property type="term" value="C:protein-DNA complex"/>
    <property type="evidence" value="ECO:0007669"/>
    <property type="project" value="TreeGrafter"/>
</dbReference>
<dbReference type="KEGG" id="ssan:NX02_25305"/>
<feature type="domain" description="OmpR/PhoB-type" evidence="4">
    <location>
        <begin position="95"/>
        <end position="193"/>
    </location>
</feature>
<evidence type="ECO:0000256" key="1">
    <source>
        <dbReference type="ARBA" id="ARBA00023125"/>
    </source>
</evidence>
<evidence type="ECO:0000256" key="3">
    <source>
        <dbReference type="SAM" id="SignalP"/>
    </source>
</evidence>
<dbReference type="GO" id="GO:0000156">
    <property type="term" value="F:phosphorelay response regulator activity"/>
    <property type="evidence" value="ECO:0007669"/>
    <property type="project" value="TreeGrafter"/>
</dbReference>
<protein>
    <recommendedName>
        <fullName evidence="4">OmpR/PhoB-type domain-containing protein</fullName>
    </recommendedName>
</protein>
<evidence type="ECO:0000259" key="4">
    <source>
        <dbReference type="PROSITE" id="PS51755"/>
    </source>
</evidence>
<keyword evidence="6" id="KW-1185">Reference proteome</keyword>
<reference evidence="5 6" key="1">
    <citation type="submission" date="2013-07" db="EMBL/GenBank/DDBJ databases">
        <title>Completed genome of Sphingomonas sanxanigenens NX02.</title>
        <authorList>
            <person name="Ma T."/>
            <person name="Huang H."/>
            <person name="Wu M."/>
            <person name="Li X."/>
            <person name="Li G."/>
        </authorList>
    </citation>
    <scope>NUCLEOTIDE SEQUENCE [LARGE SCALE GENOMIC DNA]</scope>
    <source>
        <strain evidence="5 6">NX02</strain>
    </source>
</reference>
<dbReference type="PANTHER" id="PTHR48111">
    <property type="entry name" value="REGULATOR OF RPOS"/>
    <property type="match status" value="1"/>
</dbReference>
<dbReference type="InterPro" id="IPR016032">
    <property type="entry name" value="Sig_transdc_resp-reg_C-effctor"/>
</dbReference>